<dbReference type="InterPro" id="IPR004360">
    <property type="entry name" value="Glyas_Fos-R_dOase_dom"/>
</dbReference>
<dbReference type="KEGG" id="mbah:HYN46_06990"/>
<dbReference type="Gene3D" id="3.30.720.110">
    <property type="match status" value="1"/>
</dbReference>
<proteinExistence type="predicted"/>
<organism evidence="2 3">
    <name type="scientific">Aquirhabdus parva</name>
    <dbReference type="NCBI Taxonomy" id="2283318"/>
    <lineage>
        <taxon>Bacteria</taxon>
        <taxon>Pseudomonadati</taxon>
        <taxon>Pseudomonadota</taxon>
        <taxon>Gammaproteobacteria</taxon>
        <taxon>Moraxellales</taxon>
        <taxon>Moraxellaceae</taxon>
        <taxon>Aquirhabdus</taxon>
    </lineage>
</organism>
<dbReference type="EMBL" id="CP031222">
    <property type="protein sequence ID" value="AXI02593.1"/>
    <property type="molecule type" value="Genomic_DNA"/>
</dbReference>
<dbReference type="PANTHER" id="PTHR34109">
    <property type="entry name" value="BNAUNNG04460D PROTEIN-RELATED"/>
    <property type="match status" value="1"/>
</dbReference>
<dbReference type="InterPro" id="IPR029068">
    <property type="entry name" value="Glyas_Bleomycin-R_OHBP_Dase"/>
</dbReference>
<evidence type="ECO:0000259" key="1">
    <source>
        <dbReference type="PROSITE" id="PS51819"/>
    </source>
</evidence>
<dbReference type="InterPro" id="IPR037523">
    <property type="entry name" value="VOC_core"/>
</dbReference>
<dbReference type="SUPFAM" id="SSF54593">
    <property type="entry name" value="Glyoxalase/Bleomycin resistance protein/Dihydroxybiphenyl dioxygenase"/>
    <property type="match status" value="1"/>
</dbReference>
<gene>
    <name evidence="2" type="ORF">HYN46_06990</name>
</gene>
<dbReference type="OrthoDB" id="9795306at2"/>
<dbReference type="RefSeq" id="WP_114898703.1">
    <property type="nucleotide sequence ID" value="NZ_CP031222.1"/>
</dbReference>
<sequence>MAVHYLPEGYNTVNPYLIIQKVDQVIDFLIQVFDAVEVGRLKYPDGKVSHAELQLGTSRIMLSEAIGDMPVTPAVLVVYVPDADKAYQRALMAGAKSVRPPTDQLYGDRSGGVTDLSGNQWWIHTHIEDVSFEEIERRMALEPK</sequence>
<feature type="domain" description="VOC" evidence="1">
    <location>
        <begin position="9"/>
        <end position="126"/>
    </location>
</feature>
<name>A0A345P5N4_9GAMM</name>
<evidence type="ECO:0000313" key="3">
    <source>
        <dbReference type="Proteomes" id="UP000253940"/>
    </source>
</evidence>
<evidence type="ECO:0000313" key="2">
    <source>
        <dbReference type="EMBL" id="AXI02593.1"/>
    </source>
</evidence>
<protein>
    <submittedName>
        <fullName evidence="2">VOC family protein</fullName>
    </submittedName>
</protein>
<accession>A0A345P5N4</accession>
<dbReference type="AlphaFoldDB" id="A0A345P5N4"/>
<dbReference type="Proteomes" id="UP000253940">
    <property type="component" value="Chromosome"/>
</dbReference>
<keyword evidence="3" id="KW-1185">Reference proteome</keyword>
<dbReference type="PANTHER" id="PTHR34109:SF1">
    <property type="entry name" value="VOC DOMAIN-CONTAINING PROTEIN"/>
    <property type="match status" value="1"/>
</dbReference>
<dbReference type="PROSITE" id="PS51819">
    <property type="entry name" value="VOC"/>
    <property type="match status" value="1"/>
</dbReference>
<dbReference type="Pfam" id="PF00903">
    <property type="entry name" value="Glyoxalase"/>
    <property type="match status" value="1"/>
</dbReference>
<dbReference type="Gene3D" id="3.30.720.120">
    <property type="match status" value="1"/>
</dbReference>
<reference evidence="2 3" key="1">
    <citation type="submission" date="2018-07" db="EMBL/GenBank/DDBJ databases">
        <title>Genome sequencing of Moraxellaceae gen. HYN0046.</title>
        <authorList>
            <person name="Kim M."/>
            <person name="Yi H."/>
        </authorList>
    </citation>
    <scope>NUCLEOTIDE SEQUENCE [LARGE SCALE GENOMIC DNA]</scope>
    <source>
        <strain evidence="2 3">HYN0046</strain>
    </source>
</reference>
<dbReference type="CDD" id="cd07246">
    <property type="entry name" value="VOC_like"/>
    <property type="match status" value="1"/>
</dbReference>